<name>A0A165ZI37_9AGAM</name>
<proteinExistence type="predicted"/>
<evidence type="ECO:0000313" key="1">
    <source>
        <dbReference type="EMBL" id="KZT34326.1"/>
    </source>
</evidence>
<dbReference type="AlphaFoldDB" id="A0A165ZI37"/>
<gene>
    <name evidence="1" type="ORF">SISSUDRAFT_294062</name>
</gene>
<dbReference type="Proteomes" id="UP000076798">
    <property type="component" value="Unassembled WGS sequence"/>
</dbReference>
<keyword evidence="2" id="KW-1185">Reference proteome</keyword>
<sequence>MAFSRYDPRVRLGLKEPDVRKWIQDTQPSINVSDSEGSSLFQSSYEIVVVEMGCCSSPDVVFLVATVGHSAERERGQRWWGRGCLLLLWPVGSRKAHSASSANGCWRIRARHVSENNEAGTALRPISEITRSMLGHDYLGMKLDSSIEVLDWN</sequence>
<evidence type="ECO:0000313" key="2">
    <source>
        <dbReference type="Proteomes" id="UP000076798"/>
    </source>
</evidence>
<reference evidence="1 2" key="1">
    <citation type="journal article" date="2016" name="Mol. Biol. Evol.">
        <title>Comparative Genomics of Early-Diverging Mushroom-Forming Fungi Provides Insights into the Origins of Lignocellulose Decay Capabilities.</title>
        <authorList>
            <person name="Nagy L.G."/>
            <person name="Riley R."/>
            <person name="Tritt A."/>
            <person name="Adam C."/>
            <person name="Daum C."/>
            <person name="Floudas D."/>
            <person name="Sun H."/>
            <person name="Yadav J.S."/>
            <person name="Pangilinan J."/>
            <person name="Larsson K.H."/>
            <person name="Matsuura K."/>
            <person name="Barry K."/>
            <person name="Labutti K."/>
            <person name="Kuo R."/>
            <person name="Ohm R.A."/>
            <person name="Bhattacharya S.S."/>
            <person name="Shirouzu T."/>
            <person name="Yoshinaga Y."/>
            <person name="Martin F.M."/>
            <person name="Grigoriev I.V."/>
            <person name="Hibbett D.S."/>
        </authorList>
    </citation>
    <scope>NUCLEOTIDE SEQUENCE [LARGE SCALE GENOMIC DNA]</scope>
    <source>
        <strain evidence="1 2">HHB10207 ss-3</strain>
    </source>
</reference>
<protein>
    <submittedName>
        <fullName evidence="1">Uncharacterized protein</fullName>
    </submittedName>
</protein>
<accession>A0A165ZI37</accession>
<organism evidence="1 2">
    <name type="scientific">Sistotremastrum suecicum HHB10207 ss-3</name>
    <dbReference type="NCBI Taxonomy" id="1314776"/>
    <lineage>
        <taxon>Eukaryota</taxon>
        <taxon>Fungi</taxon>
        <taxon>Dikarya</taxon>
        <taxon>Basidiomycota</taxon>
        <taxon>Agaricomycotina</taxon>
        <taxon>Agaricomycetes</taxon>
        <taxon>Sistotremastrales</taxon>
        <taxon>Sistotremastraceae</taxon>
        <taxon>Sistotremastrum</taxon>
    </lineage>
</organism>
<dbReference type="EMBL" id="KV428187">
    <property type="protein sequence ID" value="KZT34326.1"/>
    <property type="molecule type" value="Genomic_DNA"/>
</dbReference>